<dbReference type="STRING" id="1676925.ENSPKIP00000038222"/>
<dbReference type="SUPFAM" id="SSF58069">
    <property type="entry name" value="Virus ectodomain"/>
    <property type="match status" value="1"/>
</dbReference>
<organism evidence="2 3">
    <name type="scientific">Paramormyrops kingsleyae</name>
    <dbReference type="NCBI Taxonomy" id="1676925"/>
    <lineage>
        <taxon>Eukaryota</taxon>
        <taxon>Metazoa</taxon>
        <taxon>Chordata</taxon>
        <taxon>Craniata</taxon>
        <taxon>Vertebrata</taxon>
        <taxon>Euteleostomi</taxon>
        <taxon>Actinopterygii</taxon>
        <taxon>Neopterygii</taxon>
        <taxon>Teleostei</taxon>
        <taxon>Osteoglossocephala</taxon>
        <taxon>Osteoglossomorpha</taxon>
        <taxon>Osteoglossiformes</taxon>
        <taxon>Mormyridae</taxon>
        <taxon>Paramormyrops</taxon>
    </lineage>
</organism>
<evidence type="ECO:0000313" key="3">
    <source>
        <dbReference type="Proteomes" id="UP000261540"/>
    </source>
</evidence>
<reference evidence="2" key="2">
    <citation type="submission" date="2025-09" db="UniProtKB">
        <authorList>
            <consortium name="Ensembl"/>
        </authorList>
    </citation>
    <scope>IDENTIFICATION</scope>
</reference>
<protein>
    <submittedName>
        <fullName evidence="2">Uncharacterized protein</fullName>
    </submittedName>
</protein>
<sequence length="556" mass="61310">DCQEQNASYRGYDVWLCYDYYYHTGCSTGQQWVRRWFVGCGNWDMVAKYTGPWEPFGPVYNRDWWTNITFSRVASTGKLGFNPLALSVGEYYHPPTAGDQLTVLVGVDQSGQDPWGIVRIWFVDPPREVIQPPGGPDVSPSINGTRVLQIDYTRLNPLDILGLSTGHKDGNLWLAWIAQTAKEQQMEGCVACASARPQLYTEPASLHVSDTWGYGCMIALTREATPANCTTLASLFPPIDPRTKAGPFIPRVGEYLCFTFTGTGPPIGDISSEWCHRTIHNGSGDTLIGHMARSGLYWFCGREKLLVRMPLSGQGKVRGAVSSDRGTSRYIGQPRHTFIRHRCGTLTFDPTVDSPTYIDAIGIPRGVPDEFKLADQVAAGFENIPLVAALFPITPNKNVDRINYVHYNVLRLLNLTRDAVPGLAEQLGPTSLMAVGGVCTMFGKVCCTFIPNNTAPDGSVTRALEGLRTLSKTMHDHSRINNIWDDWLTSAFGQWKGLITSLLLSMATFTAILVTCGCCCIPCVRALSVRLITTVIEKRDNTYGLCAGIVCEEVEL</sequence>
<reference evidence="2" key="1">
    <citation type="submission" date="2025-08" db="UniProtKB">
        <authorList>
            <consortium name="Ensembl"/>
        </authorList>
    </citation>
    <scope>IDENTIFICATION</scope>
</reference>
<keyword evidence="1" id="KW-0472">Membrane</keyword>
<evidence type="ECO:0000256" key="1">
    <source>
        <dbReference type="SAM" id="Phobius"/>
    </source>
</evidence>
<keyword evidence="1" id="KW-0812">Transmembrane</keyword>
<proteinExistence type="predicted"/>
<accession>A0A3B3T514</accession>
<keyword evidence="3" id="KW-1185">Reference proteome</keyword>
<evidence type="ECO:0000313" key="2">
    <source>
        <dbReference type="Ensembl" id="ENSPKIP00000038222.1"/>
    </source>
</evidence>
<dbReference type="InterPro" id="IPR018154">
    <property type="entry name" value="TLV/ENV_coat_polyprotein"/>
</dbReference>
<dbReference type="GeneTree" id="ENSGT00530000064449"/>
<dbReference type="AlphaFoldDB" id="A0A3B3T514"/>
<dbReference type="Proteomes" id="UP000261540">
    <property type="component" value="Unplaced"/>
</dbReference>
<feature type="transmembrane region" description="Helical" evidence="1">
    <location>
        <begin position="502"/>
        <end position="524"/>
    </location>
</feature>
<name>A0A3B3T514_9TELE</name>
<dbReference type="PANTHER" id="PTHR10424">
    <property type="entry name" value="VIRAL ENVELOPE PROTEIN"/>
    <property type="match status" value="1"/>
</dbReference>
<dbReference type="Ensembl" id="ENSPKIT00000019213.1">
    <property type="protein sequence ID" value="ENSPKIP00000038222.1"/>
    <property type="gene ID" value="ENSPKIG00000016080.1"/>
</dbReference>
<dbReference type="Gene3D" id="1.10.287.210">
    <property type="match status" value="1"/>
</dbReference>
<keyword evidence="1" id="KW-1133">Transmembrane helix</keyword>
<dbReference type="PANTHER" id="PTHR10424:SF80">
    <property type="entry name" value="ENVELOPE GLYCOPROTEIN"/>
    <property type="match status" value="1"/>
</dbReference>